<keyword evidence="5" id="KW-0460">Magnesium</keyword>
<proteinExistence type="inferred from homology"/>
<dbReference type="GO" id="GO:0005524">
    <property type="term" value="F:ATP binding"/>
    <property type="evidence" value="ECO:0007669"/>
    <property type="project" value="UniProtKB-KW"/>
</dbReference>
<name>A0A212IWF9_9BACT</name>
<dbReference type="InterPro" id="IPR002698">
    <property type="entry name" value="FTHF_cligase"/>
</dbReference>
<evidence type="ECO:0000313" key="6">
    <source>
        <dbReference type="EMBL" id="SBV91509.1"/>
    </source>
</evidence>
<comment type="cofactor">
    <cofactor evidence="5">
        <name>Mg(2+)</name>
        <dbReference type="ChEBI" id="CHEBI:18420"/>
    </cofactor>
</comment>
<dbReference type="PIRSF" id="PIRSF006806">
    <property type="entry name" value="FTHF_cligase"/>
    <property type="match status" value="1"/>
</dbReference>
<gene>
    <name evidence="6" type="ORF">KL86DYS2_10197</name>
</gene>
<feature type="binding site" evidence="4">
    <location>
        <begin position="7"/>
        <end position="11"/>
    </location>
    <ligand>
        <name>ATP</name>
        <dbReference type="ChEBI" id="CHEBI:30616"/>
    </ligand>
</feature>
<dbReference type="Pfam" id="PF01812">
    <property type="entry name" value="5-FTHF_cyc-lig"/>
    <property type="match status" value="1"/>
</dbReference>
<sequence length="185" mass="21502">MNIAQQKEKLRKEISLLKKQYSADDLYNRSEEVLSVLEITGAFQQAKTIFIYNSMGDEVQTLDFINRWSAEKNFYLPVVVKDDIVFRKYVQDTALKQSSYGIMEPLGDNFTDYKKVDLIIVPGVAFDRKMGRLGRGRGYYDRFLSLVSAPKMGICFEFQLLDTIPVDTNDIKMDYIVSENEFIWK</sequence>
<dbReference type="Gene3D" id="3.40.50.10420">
    <property type="entry name" value="NagB/RpiA/CoA transferase-like"/>
    <property type="match status" value="1"/>
</dbReference>
<feature type="binding site" evidence="4">
    <location>
        <begin position="132"/>
        <end position="140"/>
    </location>
    <ligand>
        <name>ATP</name>
        <dbReference type="ChEBI" id="CHEBI:30616"/>
    </ligand>
</feature>
<feature type="binding site" evidence="4">
    <location>
        <position position="58"/>
    </location>
    <ligand>
        <name>substrate</name>
    </ligand>
</feature>
<protein>
    <recommendedName>
        <fullName evidence="5">5-formyltetrahydrofolate cyclo-ligase</fullName>
        <ecNumber evidence="5">6.3.3.2</ecNumber>
    </recommendedName>
</protein>
<dbReference type="InterPro" id="IPR037171">
    <property type="entry name" value="NagB/RpiA_transferase-like"/>
</dbReference>
<evidence type="ECO:0000256" key="5">
    <source>
        <dbReference type="RuleBase" id="RU361279"/>
    </source>
</evidence>
<evidence type="ECO:0000256" key="1">
    <source>
        <dbReference type="ARBA" id="ARBA00010638"/>
    </source>
</evidence>
<dbReference type="EC" id="6.3.3.2" evidence="5"/>
<comment type="similarity">
    <text evidence="1 5">Belongs to the 5-formyltetrahydrofolate cyclo-ligase family.</text>
</comment>
<dbReference type="SUPFAM" id="SSF100950">
    <property type="entry name" value="NagB/RpiA/CoA transferase-like"/>
    <property type="match status" value="1"/>
</dbReference>
<keyword evidence="3 4" id="KW-0067">ATP-binding</keyword>
<dbReference type="NCBIfam" id="TIGR02727">
    <property type="entry name" value="MTHFS_bact"/>
    <property type="match status" value="1"/>
</dbReference>
<dbReference type="GO" id="GO:0046872">
    <property type="term" value="F:metal ion binding"/>
    <property type="evidence" value="ECO:0007669"/>
    <property type="project" value="UniProtKB-KW"/>
</dbReference>
<dbReference type="PANTHER" id="PTHR23407">
    <property type="entry name" value="ATPASE INHIBITOR/5-FORMYLTETRAHYDROFOLATE CYCLO-LIGASE"/>
    <property type="match status" value="1"/>
</dbReference>
<keyword evidence="2 4" id="KW-0547">Nucleotide-binding</keyword>
<keyword evidence="6" id="KW-0436">Ligase</keyword>
<reference evidence="6" key="1">
    <citation type="submission" date="2016-04" db="EMBL/GenBank/DDBJ databases">
        <authorList>
            <person name="Evans L.H."/>
            <person name="Alamgir A."/>
            <person name="Owens N."/>
            <person name="Weber N.D."/>
            <person name="Virtaneva K."/>
            <person name="Barbian K."/>
            <person name="Babar A."/>
            <person name="Rosenke K."/>
        </authorList>
    </citation>
    <scope>NUCLEOTIDE SEQUENCE</scope>
    <source>
        <strain evidence="6">86-2</strain>
    </source>
</reference>
<dbReference type="EMBL" id="FLUL01000001">
    <property type="protein sequence ID" value="SBV91509.1"/>
    <property type="molecule type" value="Genomic_DNA"/>
</dbReference>
<dbReference type="InterPro" id="IPR024185">
    <property type="entry name" value="FTHF_cligase-like_sf"/>
</dbReference>
<dbReference type="GO" id="GO:0035999">
    <property type="term" value="P:tetrahydrofolate interconversion"/>
    <property type="evidence" value="ECO:0007669"/>
    <property type="project" value="TreeGrafter"/>
</dbReference>
<dbReference type="GO" id="GO:0030272">
    <property type="term" value="F:5-formyltetrahydrofolate cyclo-ligase activity"/>
    <property type="evidence" value="ECO:0007669"/>
    <property type="project" value="UniProtKB-EC"/>
</dbReference>
<organism evidence="6">
    <name type="scientific">uncultured Dysgonomonas sp</name>
    <dbReference type="NCBI Taxonomy" id="206096"/>
    <lineage>
        <taxon>Bacteria</taxon>
        <taxon>Pseudomonadati</taxon>
        <taxon>Bacteroidota</taxon>
        <taxon>Bacteroidia</taxon>
        <taxon>Bacteroidales</taxon>
        <taxon>Dysgonomonadaceae</taxon>
        <taxon>Dysgonomonas</taxon>
        <taxon>environmental samples</taxon>
    </lineage>
</organism>
<evidence type="ECO:0000256" key="3">
    <source>
        <dbReference type="ARBA" id="ARBA00022840"/>
    </source>
</evidence>
<dbReference type="PANTHER" id="PTHR23407:SF1">
    <property type="entry name" value="5-FORMYLTETRAHYDROFOLATE CYCLO-LIGASE"/>
    <property type="match status" value="1"/>
</dbReference>
<dbReference type="RefSeq" id="WP_296946212.1">
    <property type="nucleotide sequence ID" value="NZ_LT599021.1"/>
</dbReference>
<accession>A0A212IWF9</accession>
<keyword evidence="5" id="KW-0479">Metal-binding</keyword>
<evidence type="ECO:0000256" key="4">
    <source>
        <dbReference type="PIRSR" id="PIRSR006806-1"/>
    </source>
</evidence>
<dbReference type="AlphaFoldDB" id="A0A212IWF9"/>
<evidence type="ECO:0000256" key="2">
    <source>
        <dbReference type="ARBA" id="ARBA00022741"/>
    </source>
</evidence>
<comment type="catalytic activity">
    <reaction evidence="5">
        <text>(6S)-5-formyl-5,6,7,8-tetrahydrofolate + ATP = (6R)-5,10-methenyltetrahydrofolate + ADP + phosphate</text>
        <dbReference type="Rhea" id="RHEA:10488"/>
        <dbReference type="ChEBI" id="CHEBI:30616"/>
        <dbReference type="ChEBI" id="CHEBI:43474"/>
        <dbReference type="ChEBI" id="CHEBI:57455"/>
        <dbReference type="ChEBI" id="CHEBI:57457"/>
        <dbReference type="ChEBI" id="CHEBI:456216"/>
        <dbReference type="EC" id="6.3.3.2"/>
    </reaction>
</comment>
<dbReference type="GO" id="GO:0009396">
    <property type="term" value="P:folic acid-containing compound biosynthetic process"/>
    <property type="evidence" value="ECO:0007669"/>
    <property type="project" value="TreeGrafter"/>
</dbReference>